<reference evidence="3" key="1">
    <citation type="submission" date="2024-07" db="EMBL/GenBank/DDBJ databases">
        <authorList>
            <person name="Yu S.T."/>
        </authorList>
    </citation>
    <scope>NUCLEOTIDE SEQUENCE</scope>
    <source>
        <strain evidence="3">R21</strain>
    </source>
</reference>
<dbReference type="Pfam" id="PF13671">
    <property type="entry name" value="AAA_33"/>
    <property type="match status" value="1"/>
</dbReference>
<dbReference type="Gene3D" id="3.30.470.30">
    <property type="entry name" value="DNA ligase/mRNA capping enzyme"/>
    <property type="match status" value="2"/>
</dbReference>
<evidence type="ECO:0000259" key="1">
    <source>
        <dbReference type="Pfam" id="PF00149"/>
    </source>
</evidence>
<keyword evidence="3" id="KW-0808">Transferase</keyword>
<accession>A0AB39P4K2</accession>
<keyword evidence="3" id="KW-0418">Kinase</keyword>
<dbReference type="CDD" id="cd07423">
    <property type="entry name" value="MPP_Prp_like"/>
    <property type="match status" value="1"/>
</dbReference>
<organism evidence="3">
    <name type="scientific">Streptomyces sp. R21</name>
    <dbReference type="NCBI Taxonomy" id="3238627"/>
    <lineage>
        <taxon>Bacteria</taxon>
        <taxon>Bacillati</taxon>
        <taxon>Actinomycetota</taxon>
        <taxon>Actinomycetes</taxon>
        <taxon>Kitasatosporales</taxon>
        <taxon>Streptomycetaceae</taxon>
        <taxon>Streptomyces</taxon>
    </lineage>
</organism>
<dbReference type="Gene3D" id="3.60.21.10">
    <property type="match status" value="1"/>
</dbReference>
<dbReference type="Pfam" id="PF16542">
    <property type="entry name" value="PNKP_ligase"/>
    <property type="match status" value="1"/>
</dbReference>
<dbReference type="RefSeq" id="WP_369232744.1">
    <property type="nucleotide sequence ID" value="NZ_CP163435.1"/>
</dbReference>
<dbReference type="GO" id="GO:0016787">
    <property type="term" value="F:hydrolase activity"/>
    <property type="evidence" value="ECO:0007669"/>
    <property type="project" value="InterPro"/>
</dbReference>
<proteinExistence type="predicted"/>
<protein>
    <submittedName>
        <fullName evidence="3">Polynucleotide kinase-phosphatase</fullName>
    </submittedName>
</protein>
<dbReference type="EMBL" id="CP163435">
    <property type="protein sequence ID" value="XDQ25422.1"/>
    <property type="molecule type" value="Genomic_DNA"/>
</dbReference>
<dbReference type="InterPro" id="IPR004843">
    <property type="entry name" value="Calcineurin-like_PHP"/>
</dbReference>
<dbReference type="Gene3D" id="3.40.50.300">
    <property type="entry name" value="P-loop containing nucleotide triphosphate hydrolases"/>
    <property type="match status" value="1"/>
</dbReference>
<dbReference type="InterPro" id="IPR024028">
    <property type="entry name" value="PNKP_bac"/>
</dbReference>
<sequence length="848" mass="93430">MTNQAEPRVRTLPVTDLSLVVLVGASGSGKSTFARRHFKPTEVISSDFCRGLVADDENDQSASRDAFDVLHYIAGKRLAAGRRTVVDATNVQQDSRRQLIDLAKKYDVLPIAIVLDVPEEVCAERNAARTDRADMPRRVIQRHIRELRRSLRQLEREGFRKVHVLRGVEEIESAEVRTERRFNDLTHLTGPFDIIGDIHGCASELETLLGRLGYVDGAHPEARTAVFVGDLVDRGPDTPGVLRRVMSMVATGNALCVPGNHENKYGRYLKGRQVQHTHGLAETIEQMEGESDEFKQQVREFVDGLVSHYVLDGGRLVVCHAGLPERYHGRTSGRVRSHALYGDTTGETDEFGLPVRYPWAEDYRGRAAVVYGHTPVPTATWLNNTICLDTGAVFGGKLTALRWPERELVDVPAEKVWYEPTRPLASEAPGGHEGRPLDLADVHGRRAVETRHAGRVSVREENAAAALEVMSRFAIDPRLLPYLPPTMAPTATSHIEGYLEHPAEAFAQYKEDGVARVVCEEKHMGSRAVALVCRDADAARERFGVEGPTGALYTRTGRPLFDDAAVTEEILGRLRAAVAEAGLWEELDTNWLLLDAELMPWSLKASGLLRSQYAAVGAASGAVFPGVLAALEGAAGRGVDVADLLGKHRERAADAAAFTDAYRRYCWTTDGLDGVRLAPFQILAVQGRSLAALPHDEQLALIDRLVEHDGSGLLATTRRLYVDTGDAASVQAGVDWWLEMTVRGGEGMVVKPVGAVVRGENGRLVQPGIKCRGREYLRIIYGPEYTRPENLARLRGRFLNHKRSLAIREYALGLEALDRLAEGEPLWRVHEAVFGVLALESEPVDPRL</sequence>
<dbReference type="NCBIfam" id="TIGR04075">
    <property type="entry name" value="bacter_Pnkp"/>
    <property type="match status" value="1"/>
</dbReference>
<evidence type="ECO:0000313" key="3">
    <source>
        <dbReference type="EMBL" id="XDQ25422.1"/>
    </source>
</evidence>
<dbReference type="InterPro" id="IPR041780">
    <property type="entry name" value="MPP_PrpE-like"/>
</dbReference>
<gene>
    <name evidence="3" type="ORF">AB5J56_12305</name>
</gene>
<dbReference type="InterPro" id="IPR027417">
    <property type="entry name" value="P-loop_NTPase"/>
</dbReference>
<evidence type="ECO:0000259" key="2">
    <source>
        <dbReference type="Pfam" id="PF16542"/>
    </source>
</evidence>
<dbReference type="SUPFAM" id="SSF56091">
    <property type="entry name" value="DNA ligase/mRNA capping enzyme, catalytic domain"/>
    <property type="match status" value="1"/>
</dbReference>
<dbReference type="InterPro" id="IPR032380">
    <property type="entry name" value="PNKP_ligase_dom"/>
</dbReference>
<dbReference type="InterPro" id="IPR029052">
    <property type="entry name" value="Metallo-depent_PP-like"/>
</dbReference>
<feature type="domain" description="Calcineurin-like phosphoesterase" evidence="1">
    <location>
        <begin position="191"/>
        <end position="377"/>
    </location>
</feature>
<dbReference type="SUPFAM" id="SSF56300">
    <property type="entry name" value="Metallo-dependent phosphatases"/>
    <property type="match status" value="1"/>
</dbReference>
<dbReference type="Pfam" id="PF00149">
    <property type="entry name" value="Metallophos"/>
    <property type="match status" value="1"/>
</dbReference>
<dbReference type="GO" id="GO:0016301">
    <property type="term" value="F:kinase activity"/>
    <property type="evidence" value="ECO:0007669"/>
    <property type="project" value="UniProtKB-KW"/>
</dbReference>
<dbReference type="SUPFAM" id="SSF52540">
    <property type="entry name" value="P-loop containing nucleoside triphosphate hydrolases"/>
    <property type="match status" value="1"/>
</dbReference>
<name>A0AB39P4K2_9ACTN</name>
<feature type="domain" description="Polynucleotide kinase-phosphatase ligase" evidence="2">
    <location>
        <begin position="465"/>
        <end position="843"/>
    </location>
</feature>
<dbReference type="PANTHER" id="PTHR12435">
    <property type="match status" value="1"/>
</dbReference>
<dbReference type="AlphaFoldDB" id="A0AB39P4K2"/>